<dbReference type="GO" id="GO:0005886">
    <property type="term" value="C:plasma membrane"/>
    <property type="evidence" value="ECO:0007669"/>
    <property type="project" value="UniProtKB-SubCell"/>
</dbReference>
<feature type="binding site" evidence="19">
    <location>
        <position position="293"/>
    </location>
    <ligand>
        <name>Mg(2+)</name>
        <dbReference type="ChEBI" id="CHEBI:18420"/>
    </ligand>
</feature>
<evidence type="ECO:0000256" key="4">
    <source>
        <dbReference type="ARBA" id="ARBA00022475"/>
    </source>
</evidence>
<keyword evidence="6 18" id="KW-0285">Flavoprotein</keyword>
<dbReference type="Gene3D" id="3.10.520.10">
    <property type="entry name" value="ApbE-like domains"/>
    <property type="match status" value="1"/>
</dbReference>
<evidence type="ECO:0000256" key="2">
    <source>
        <dbReference type="ARBA" id="ARBA00011955"/>
    </source>
</evidence>
<dbReference type="OrthoDB" id="9778595at2"/>
<keyword evidence="11 18" id="KW-0460">Magnesium</keyword>
<dbReference type="Proteomes" id="UP000315901">
    <property type="component" value="Unassembled WGS sequence"/>
</dbReference>
<evidence type="ECO:0000256" key="5">
    <source>
        <dbReference type="ARBA" id="ARBA00022519"/>
    </source>
</evidence>
<dbReference type="RefSeq" id="WP_140588805.1">
    <property type="nucleotide sequence ID" value="NZ_VFRR01000016.1"/>
</dbReference>
<dbReference type="AlphaFoldDB" id="A0A501WSG1"/>
<dbReference type="PIRSF" id="PIRSF006268">
    <property type="entry name" value="ApbE"/>
    <property type="match status" value="1"/>
</dbReference>
<evidence type="ECO:0000313" key="20">
    <source>
        <dbReference type="EMBL" id="TPE51295.1"/>
    </source>
</evidence>
<protein>
    <recommendedName>
        <fullName evidence="3 18">FAD:protein FMN transferase</fullName>
        <ecNumber evidence="2 18">2.7.1.180</ecNumber>
    </recommendedName>
    <alternativeName>
        <fullName evidence="15 18">Flavin transferase</fullName>
    </alternativeName>
</protein>
<reference evidence="20 21" key="1">
    <citation type="submission" date="2019-06" db="EMBL/GenBank/DDBJ databases">
        <title>A novel bacterium of genus Marinomonas, isolated from coastal sand.</title>
        <authorList>
            <person name="Huang H."/>
            <person name="Mo K."/>
            <person name="Hu Y."/>
        </authorList>
    </citation>
    <scope>NUCLEOTIDE SEQUENCE [LARGE SCALE GENOMIC DNA]</scope>
    <source>
        <strain evidence="20 21">HB171799</strain>
    </source>
</reference>
<dbReference type="GO" id="GO:0016740">
    <property type="term" value="F:transferase activity"/>
    <property type="evidence" value="ECO:0007669"/>
    <property type="project" value="UniProtKB-UniRule"/>
</dbReference>
<evidence type="ECO:0000256" key="3">
    <source>
        <dbReference type="ARBA" id="ARBA00016337"/>
    </source>
</evidence>
<feature type="binding site" evidence="19">
    <location>
        <position position="289"/>
    </location>
    <ligand>
        <name>Mg(2+)</name>
        <dbReference type="ChEBI" id="CHEBI:18420"/>
    </ligand>
</feature>
<evidence type="ECO:0000256" key="11">
    <source>
        <dbReference type="ARBA" id="ARBA00022842"/>
    </source>
</evidence>
<evidence type="ECO:0000256" key="1">
    <source>
        <dbReference type="ARBA" id="ARBA00008282"/>
    </source>
</evidence>
<keyword evidence="21" id="KW-1185">Reference proteome</keyword>
<evidence type="ECO:0000256" key="8">
    <source>
        <dbReference type="ARBA" id="ARBA00022723"/>
    </source>
</evidence>
<keyword evidence="9" id="KW-0732">Signal</keyword>
<keyword evidence="4" id="KW-1003">Cell membrane</keyword>
<evidence type="ECO:0000256" key="10">
    <source>
        <dbReference type="ARBA" id="ARBA00022827"/>
    </source>
</evidence>
<dbReference type="Pfam" id="PF02424">
    <property type="entry name" value="ApbE"/>
    <property type="match status" value="1"/>
</dbReference>
<sequence>MLKKLFIVLGVVVLAVVGYRSMAFSPTVLSFSGPTMGTTYTVKFVSTKQHNSTSLLKQDVDEVLVHINRLMSTYDPNSELSRFNQLPSGGSMELSPELGEVIDQALLISEMSGGEYDVTVGPLVNLWGFGPGKKSDQVPTDEEIAAAKAQVGYHRLVLEQGKLTKKASIYVDLSSIAKGYGVDKVAESLERAGIDSYLVEVGGELRSKGHKPNGEAWLVGIESPAGGHNIAQRVISPGDAGIATSGDYRNYFEKNGVRYSHTINPTTGRPITHRLVSVTIIANNAMLADGLATALTVLGPEKGLELANENGIAAYMLVKEDLGFKEIYSEAFRPYLTE</sequence>
<feature type="binding site" evidence="19">
    <location>
        <position position="175"/>
    </location>
    <ligand>
        <name>Mg(2+)</name>
        <dbReference type="ChEBI" id="CHEBI:18420"/>
    </ligand>
</feature>
<accession>A0A501WSG1</accession>
<dbReference type="PANTHER" id="PTHR30040">
    <property type="entry name" value="THIAMINE BIOSYNTHESIS LIPOPROTEIN APBE"/>
    <property type="match status" value="1"/>
</dbReference>
<keyword evidence="8 18" id="KW-0479">Metal-binding</keyword>
<dbReference type="EC" id="2.7.1.180" evidence="2 18"/>
<keyword evidence="13" id="KW-0564">Palmitate</keyword>
<evidence type="ECO:0000256" key="15">
    <source>
        <dbReference type="ARBA" id="ARBA00031306"/>
    </source>
</evidence>
<keyword evidence="5" id="KW-0997">Cell inner membrane</keyword>
<dbReference type="EMBL" id="VFRR01000016">
    <property type="protein sequence ID" value="TPE51295.1"/>
    <property type="molecule type" value="Genomic_DNA"/>
</dbReference>
<comment type="cofactor">
    <cofactor evidence="19">
        <name>Mg(2+)</name>
        <dbReference type="ChEBI" id="CHEBI:18420"/>
    </cofactor>
    <cofactor evidence="19">
        <name>Mn(2+)</name>
        <dbReference type="ChEBI" id="CHEBI:29035"/>
    </cofactor>
    <text evidence="19">Magnesium. Can also use manganese.</text>
</comment>
<organism evidence="20 21">
    <name type="scientific">Maribrevibacterium harenarium</name>
    <dbReference type="NCBI Taxonomy" id="2589817"/>
    <lineage>
        <taxon>Bacteria</taxon>
        <taxon>Pseudomonadati</taxon>
        <taxon>Pseudomonadota</taxon>
        <taxon>Gammaproteobacteria</taxon>
        <taxon>Oceanospirillales</taxon>
        <taxon>Oceanospirillaceae</taxon>
        <taxon>Maribrevibacterium</taxon>
    </lineage>
</organism>
<comment type="similarity">
    <text evidence="1 18">Belongs to the ApbE family.</text>
</comment>
<dbReference type="GO" id="GO:0046872">
    <property type="term" value="F:metal ion binding"/>
    <property type="evidence" value="ECO:0007669"/>
    <property type="project" value="UniProtKB-UniRule"/>
</dbReference>
<proteinExistence type="inferred from homology"/>
<evidence type="ECO:0000256" key="19">
    <source>
        <dbReference type="PIRSR" id="PIRSR006268-2"/>
    </source>
</evidence>
<dbReference type="FunFam" id="3.10.520.10:FF:000001">
    <property type="entry name" value="FAD:protein FMN transferase"/>
    <property type="match status" value="1"/>
</dbReference>
<evidence type="ECO:0000256" key="18">
    <source>
        <dbReference type="PIRNR" id="PIRNR006268"/>
    </source>
</evidence>
<evidence type="ECO:0000256" key="13">
    <source>
        <dbReference type="ARBA" id="ARBA00023139"/>
    </source>
</evidence>
<dbReference type="InterPro" id="IPR003374">
    <property type="entry name" value="ApbE-like_sf"/>
</dbReference>
<evidence type="ECO:0000256" key="16">
    <source>
        <dbReference type="ARBA" id="ARBA00048540"/>
    </source>
</evidence>
<evidence type="ECO:0000256" key="9">
    <source>
        <dbReference type="ARBA" id="ARBA00022729"/>
    </source>
</evidence>
<dbReference type="PANTHER" id="PTHR30040:SF2">
    <property type="entry name" value="FAD:PROTEIN FMN TRANSFERASE"/>
    <property type="match status" value="1"/>
</dbReference>
<keyword evidence="7 18" id="KW-0808">Transferase</keyword>
<keyword evidence="14" id="KW-0449">Lipoprotein</keyword>
<evidence type="ECO:0000256" key="12">
    <source>
        <dbReference type="ARBA" id="ARBA00023136"/>
    </source>
</evidence>
<evidence type="ECO:0000256" key="17">
    <source>
        <dbReference type="ARBA" id="ARBA00060485"/>
    </source>
</evidence>
<comment type="caution">
    <text evidence="20">The sequence shown here is derived from an EMBL/GenBank/DDBJ whole genome shotgun (WGS) entry which is preliminary data.</text>
</comment>
<name>A0A501WSG1_9GAMM</name>
<evidence type="ECO:0000256" key="6">
    <source>
        <dbReference type="ARBA" id="ARBA00022630"/>
    </source>
</evidence>
<dbReference type="SUPFAM" id="SSF143631">
    <property type="entry name" value="ApbE-like"/>
    <property type="match status" value="1"/>
</dbReference>
<keyword evidence="10 18" id="KW-0274">FAD</keyword>
<comment type="catalytic activity">
    <reaction evidence="16 18">
        <text>L-threonyl-[protein] + FAD = FMN-L-threonyl-[protein] + AMP + H(+)</text>
        <dbReference type="Rhea" id="RHEA:36847"/>
        <dbReference type="Rhea" id="RHEA-COMP:11060"/>
        <dbReference type="Rhea" id="RHEA-COMP:11061"/>
        <dbReference type="ChEBI" id="CHEBI:15378"/>
        <dbReference type="ChEBI" id="CHEBI:30013"/>
        <dbReference type="ChEBI" id="CHEBI:57692"/>
        <dbReference type="ChEBI" id="CHEBI:74257"/>
        <dbReference type="ChEBI" id="CHEBI:456215"/>
        <dbReference type="EC" id="2.7.1.180"/>
    </reaction>
</comment>
<keyword evidence="12" id="KW-0472">Membrane</keyword>
<evidence type="ECO:0000313" key="21">
    <source>
        <dbReference type="Proteomes" id="UP000315901"/>
    </source>
</evidence>
<comment type="subcellular location">
    <subcellularLocation>
        <location evidence="17">Cell inner membrane</location>
        <topology evidence="17">Lipid-anchor</topology>
        <orientation evidence="17">Periplasmic side</orientation>
    </subcellularLocation>
</comment>
<evidence type="ECO:0000256" key="7">
    <source>
        <dbReference type="ARBA" id="ARBA00022679"/>
    </source>
</evidence>
<evidence type="ECO:0000256" key="14">
    <source>
        <dbReference type="ARBA" id="ARBA00023288"/>
    </source>
</evidence>
<dbReference type="InterPro" id="IPR024932">
    <property type="entry name" value="ApbE"/>
</dbReference>
<gene>
    <name evidence="20" type="ORF">FJM67_09640</name>
</gene>